<evidence type="ECO:0000256" key="1">
    <source>
        <dbReference type="PIRSR" id="PIRSR605493-1"/>
    </source>
</evidence>
<organism evidence="2 3">
    <name type="scientific">Maudiozyma humilis</name>
    <name type="common">Sour dough yeast</name>
    <name type="synonym">Kazachstania humilis</name>
    <dbReference type="NCBI Taxonomy" id="51915"/>
    <lineage>
        <taxon>Eukaryota</taxon>
        <taxon>Fungi</taxon>
        <taxon>Dikarya</taxon>
        <taxon>Ascomycota</taxon>
        <taxon>Saccharomycotina</taxon>
        <taxon>Saccharomycetes</taxon>
        <taxon>Saccharomycetales</taxon>
        <taxon>Saccharomycetaceae</taxon>
        <taxon>Maudiozyma</taxon>
    </lineage>
</organism>
<keyword evidence="3" id="KW-1185">Reference proteome</keyword>
<evidence type="ECO:0000313" key="3">
    <source>
        <dbReference type="Proteomes" id="UP001377567"/>
    </source>
</evidence>
<dbReference type="InterPro" id="IPR005493">
    <property type="entry name" value="RraA/RraA-like"/>
</dbReference>
<dbReference type="GO" id="GO:0046872">
    <property type="term" value="F:metal ion binding"/>
    <property type="evidence" value="ECO:0007669"/>
    <property type="project" value="UniProtKB-KW"/>
</dbReference>
<comment type="cofactor">
    <cofactor evidence="1">
        <name>Mg(2+)</name>
        <dbReference type="ChEBI" id="CHEBI:18420"/>
    </cofactor>
</comment>
<comment type="caution">
    <text evidence="2">The sequence shown here is derived from an EMBL/GenBank/DDBJ whole genome shotgun (WGS) entry which is preliminary data.</text>
</comment>
<proteinExistence type="predicted"/>
<dbReference type="PANTHER" id="PTHR33254">
    <property type="entry name" value="4-HYDROXY-4-METHYL-2-OXOGLUTARATE ALDOLASE 3-RELATED"/>
    <property type="match status" value="1"/>
</dbReference>
<dbReference type="CDD" id="cd16841">
    <property type="entry name" value="RraA_family"/>
    <property type="match status" value="1"/>
</dbReference>
<gene>
    <name evidence="2" type="ORF">DAKH74_028400</name>
</gene>
<dbReference type="SUPFAM" id="SSF89562">
    <property type="entry name" value="RraA-like"/>
    <property type="match status" value="1"/>
</dbReference>
<dbReference type="Proteomes" id="UP001377567">
    <property type="component" value="Unassembled WGS sequence"/>
</dbReference>
<dbReference type="GO" id="GO:0008948">
    <property type="term" value="F:oxaloacetate decarboxylase activity"/>
    <property type="evidence" value="ECO:0007669"/>
    <property type="project" value="TreeGrafter"/>
</dbReference>
<name>A0AAV5S0Y2_MAUHU</name>
<protein>
    <submittedName>
        <fullName evidence="2">Bifunctional 4-hydroxy-4-methyl-2-oxoglutarate aldolase/oxaloacetate decarboxylase</fullName>
    </submittedName>
</protein>
<accession>A0AAV5S0Y2</accession>
<dbReference type="AlphaFoldDB" id="A0AAV5S0Y2"/>
<dbReference type="Gene3D" id="3.50.30.40">
    <property type="entry name" value="Ribonuclease E inhibitor RraA/RraA-like"/>
    <property type="match status" value="1"/>
</dbReference>
<dbReference type="EMBL" id="BTGD01000008">
    <property type="protein sequence ID" value="GMM56224.1"/>
    <property type="molecule type" value="Genomic_DNA"/>
</dbReference>
<sequence length="253" mass="27061">MPDEYIRLLSGFSACDVADGLQNVYGLSDGGYFPNLSERSCKNGKSVVGRAYTVLFAPASDPRPAVNYIDAIPEGSVVTLAYTPELQTTMAPYTYVNNAIFGGLMAGRAQFQGASGTVVFGRVRDVDEFESLHYPVYSYGLGATASKGVVKPVAVGVPLDIVTCAAVPQEPAAGEGAGSCHQRRRTTMRIESGDYIVCDAHGMVRIPTANVDMEKLISYIKSSIEADQLVARDIARGEPAEASKKRYRSALSK</sequence>
<feature type="binding site" evidence="1">
    <location>
        <position position="124"/>
    </location>
    <ligand>
        <name>Mg(2+)</name>
        <dbReference type="ChEBI" id="CHEBI:18420"/>
    </ligand>
</feature>
<keyword evidence="1" id="KW-0460">Magnesium</keyword>
<keyword evidence="1" id="KW-0479">Metal-binding</keyword>
<dbReference type="PANTHER" id="PTHR33254:SF28">
    <property type="entry name" value="4-HYDROXY-4-METHYL-2-OXOGLUTARATE ALDOLASE"/>
    <property type="match status" value="1"/>
</dbReference>
<dbReference type="GO" id="GO:0047443">
    <property type="term" value="F:4-hydroxy-4-methyl-2-oxoglutarate aldolase activity"/>
    <property type="evidence" value="ECO:0007669"/>
    <property type="project" value="TreeGrafter"/>
</dbReference>
<reference evidence="2 3" key="1">
    <citation type="journal article" date="2023" name="Elife">
        <title>Identification of key yeast species and microbe-microbe interactions impacting larval growth of Drosophila in the wild.</title>
        <authorList>
            <person name="Mure A."/>
            <person name="Sugiura Y."/>
            <person name="Maeda R."/>
            <person name="Honda K."/>
            <person name="Sakurai N."/>
            <person name="Takahashi Y."/>
            <person name="Watada M."/>
            <person name="Katoh T."/>
            <person name="Gotoh A."/>
            <person name="Gotoh Y."/>
            <person name="Taniguchi I."/>
            <person name="Nakamura K."/>
            <person name="Hayashi T."/>
            <person name="Katayama T."/>
            <person name="Uemura T."/>
            <person name="Hattori Y."/>
        </authorList>
    </citation>
    <scope>NUCLEOTIDE SEQUENCE [LARGE SCALE GENOMIC DNA]</scope>
    <source>
        <strain evidence="2 3">KH-74</strain>
    </source>
</reference>
<feature type="binding site" evidence="1">
    <location>
        <begin position="102"/>
        <end position="105"/>
    </location>
    <ligand>
        <name>substrate</name>
    </ligand>
</feature>
<evidence type="ECO:0000313" key="2">
    <source>
        <dbReference type="EMBL" id="GMM56224.1"/>
    </source>
</evidence>
<feature type="binding site" evidence="1">
    <location>
        <position position="125"/>
    </location>
    <ligand>
        <name>Mg(2+)</name>
        <dbReference type="ChEBI" id="CHEBI:18420"/>
    </ligand>
</feature>
<dbReference type="Pfam" id="PF03737">
    <property type="entry name" value="RraA-like"/>
    <property type="match status" value="1"/>
</dbReference>
<dbReference type="InterPro" id="IPR036704">
    <property type="entry name" value="RraA/RraA-like_sf"/>
</dbReference>